<evidence type="ECO:0000256" key="11">
    <source>
        <dbReference type="ARBA" id="ARBA00022989"/>
    </source>
</evidence>
<accession>A0AAV2HDI3</accession>
<dbReference type="SUPFAM" id="SSF57850">
    <property type="entry name" value="RING/U-box"/>
    <property type="match status" value="1"/>
</dbReference>
<organism evidence="17 18">
    <name type="scientific">Lymnaea stagnalis</name>
    <name type="common">Great pond snail</name>
    <name type="synonym">Helix stagnalis</name>
    <dbReference type="NCBI Taxonomy" id="6523"/>
    <lineage>
        <taxon>Eukaryota</taxon>
        <taxon>Metazoa</taxon>
        <taxon>Spiralia</taxon>
        <taxon>Lophotrochozoa</taxon>
        <taxon>Mollusca</taxon>
        <taxon>Gastropoda</taxon>
        <taxon>Heterobranchia</taxon>
        <taxon>Euthyneura</taxon>
        <taxon>Panpulmonata</taxon>
        <taxon>Hygrophila</taxon>
        <taxon>Lymnaeoidea</taxon>
        <taxon>Lymnaeidae</taxon>
        <taxon>Lymnaea</taxon>
    </lineage>
</organism>
<keyword evidence="18" id="KW-1185">Reference proteome</keyword>
<evidence type="ECO:0000256" key="14">
    <source>
        <dbReference type="ARBA" id="ARBA00029692"/>
    </source>
</evidence>
<keyword evidence="6" id="KW-0812">Transmembrane</keyword>
<evidence type="ECO:0000256" key="7">
    <source>
        <dbReference type="ARBA" id="ARBA00022723"/>
    </source>
</evidence>
<keyword evidence="5" id="KW-0813">Transport</keyword>
<evidence type="ECO:0000256" key="15">
    <source>
        <dbReference type="PIRNR" id="PIRNR038074"/>
    </source>
</evidence>
<keyword evidence="11" id="KW-1133">Transmembrane helix</keyword>
<dbReference type="EMBL" id="CAXITT010000101">
    <property type="protein sequence ID" value="CAL1531965.1"/>
    <property type="molecule type" value="Genomic_DNA"/>
</dbReference>
<dbReference type="PANTHER" id="PTHR12888">
    <property type="entry name" value="PEROXISOME ASSEMBLY PROTEIN 12 PEROXIN-12"/>
    <property type="match status" value="1"/>
</dbReference>
<dbReference type="GO" id="GO:0016558">
    <property type="term" value="P:protein import into peroxisome matrix"/>
    <property type="evidence" value="ECO:0007669"/>
    <property type="project" value="UniProtKB-UniRule"/>
</dbReference>
<comment type="caution">
    <text evidence="17">The sequence shown here is derived from an EMBL/GenBank/DDBJ whole genome shotgun (WGS) entry which is preliminary data.</text>
</comment>
<evidence type="ECO:0000256" key="1">
    <source>
        <dbReference type="ARBA" id="ARBA00004585"/>
    </source>
</evidence>
<dbReference type="Proteomes" id="UP001497497">
    <property type="component" value="Unassembled WGS sequence"/>
</dbReference>
<dbReference type="GO" id="GO:0005778">
    <property type="term" value="C:peroxisomal membrane"/>
    <property type="evidence" value="ECO:0007669"/>
    <property type="project" value="UniProtKB-SubCell"/>
</dbReference>
<feature type="domain" description="Pex N-terminal" evidence="16">
    <location>
        <begin position="27"/>
        <end position="265"/>
    </location>
</feature>
<dbReference type="GO" id="GO:1990429">
    <property type="term" value="C:peroxisomal importomer complex"/>
    <property type="evidence" value="ECO:0007669"/>
    <property type="project" value="TreeGrafter"/>
</dbReference>
<evidence type="ECO:0000256" key="5">
    <source>
        <dbReference type="ARBA" id="ARBA00022448"/>
    </source>
</evidence>
<dbReference type="Pfam" id="PF04757">
    <property type="entry name" value="Pex2_Pex12"/>
    <property type="match status" value="1"/>
</dbReference>
<keyword evidence="9" id="KW-0862">Zinc</keyword>
<dbReference type="PANTHER" id="PTHR12888:SF0">
    <property type="entry name" value="PEROXISOME ASSEMBLY PROTEIN 12"/>
    <property type="match status" value="1"/>
</dbReference>
<comment type="similarity">
    <text evidence="3 15">Belongs to the pex2/pex10/pex12 family.</text>
</comment>
<evidence type="ECO:0000256" key="12">
    <source>
        <dbReference type="ARBA" id="ARBA00023136"/>
    </source>
</evidence>
<comment type="subcellular location">
    <subcellularLocation>
        <location evidence="1">Peroxisome membrane</location>
        <topology evidence="1">Multi-pass membrane protein</topology>
    </subcellularLocation>
</comment>
<dbReference type="InterPro" id="IPR013083">
    <property type="entry name" value="Znf_RING/FYVE/PHD"/>
</dbReference>
<keyword evidence="13 15" id="KW-0576">Peroxisome</keyword>
<gene>
    <name evidence="17" type="ORF">GSLYS_00006044001</name>
</gene>
<dbReference type="PIRSF" id="PIRSF038074">
    <property type="entry name" value="Peroxisome_assembly_p12"/>
    <property type="match status" value="1"/>
</dbReference>
<dbReference type="GO" id="GO:0008270">
    <property type="term" value="F:zinc ion binding"/>
    <property type="evidence" value="ECO:0007669"/>
    <property type="project" value="UniProtKB-KW"/>
</dbReference>
<comment type="pathway">
    <text evidence="2">Protein modification; protein ubiquitination.</text>
</comment>
<dbReference type="GO" id="GO:0006513">
    <property type="term" value="P:protein monoubiquitination"/>
    <property type="evidence" value="ECO:0007669"/>
    <property type="project" value="TreeGrafter"/>
</dbReference>
<evidence type="ECO:0000256" key="2">
    <source>
        <dbReference type="ARBA" id="ARBA00004906"/>
    </source>
</evidence>
<evidence type="ECO:0000256" key="10">
    <source>
        <dbReference type="ARBA" id="ARBA00022927"/>
    </source>
</evidence>
<reference evidence="17 18" key="1">
    <citation type="submission" date="2024-04" db="EMBL/GenBank/DDBJ databases">
        <authorList>
            <consortium name="Genoscope - CEA"/>
            <person name="William W."/>
        </authorList>
    </citation>
    <scope>NUCLEOTIDE SEQUENCE [LARGE SCALE GENOMIC DNA]</scope>
</reference>
<evidence type="ECO:0000256" key="3">
    <source>
        <dbReference type="ARBA" id="ARBA00008704"/>
    </source>
</evidence>
<keyword evidence="12 15" id="KW-0472">Membrane</keyword>
<evidence type="ECO:0000256" key="9">
    <source>
        <dbReference type="ARBA" id="ARBA00022833"/>
    </source>
</evidence>
<dbReference type="InterPro" id="IPR006845">
    <property type="entry name" value="Pex_N"/>
</dbReference>
<dbReference type="AlphaFoldDB" id="A0AAV2HDI3"/>
<evidence type="ECO:0000259" key="16">
    <source>
        <dbReference type="Pfam" id="PF04757"/>
    </source>
</evidence>
<evidence type="ECO:0000256" key="4">
    <source>
        <dbReference type="ARBA" id="ARBA00018980"/>
    </source>
</evidence>
<dbReference type="Gene3D" id="3.30.40.10">
    <property type="entry name" value="Zinc/RING finger domain, C3HC4 (zinc finger)"/>
    <property type="match status" value="1"/>
</dbReference>
<name>A0AAV2HDI3_LYMST</name>
<sequence length="349" mass="39626">MAEHGAHLTSLGPGDAQRPSVFEVLAQQSLMSTIKPAFQHAVRVFAEKYPQQLGKVFQYYDEIFIVLDSLVQAHYLRKYGASFAENFYGLKRVPSVNSEVTKLSLKLKVRSLACLILIPYVHRKLELLYEDLKYRFGTEGQLAFLQKQLSLKQRLIKFYLFLYPYIHSTWECLNLGYMLSYMLKKGRWHSPGMHMSGTVLLRLDPQDVFDTTTSSLTYPQWAHLSFSGKLYTLVKLVFSTTAVCLSTSLSVGVFFLQFLDWWYASDSSAKSLTALPVPHAPQPQFLKGVNHTTCPLCMCVRTNSTALTVSGYVFCYPCIADHISKKKCCPITGYPASAENLVKIYEQEL</sequence>
<dbReference type="InterPro" id="IPR017375">
    <property type="entry name" value="PEX12"/>
</dbReference>
<evidence type="ECO:0000256" key="8">
    <source>
        <dbReference type="ARBA" id="ARBA00022771"/>
    </source>
</evidence>
<comment type="function">
    <text evidence="15">Component of a retrotranslocation channel required for peroxisome organization by mediating export of the PEX5 receptor from peroxisomes to the cytosol, thereby promoting PEX5 recycling.</text>
</comment>
<evidence type="ECO:0000256" key="6">
    <source>
        <dbReference type="ARBA" id="ARBA00022692"/>
    </source>
</evidence>
<keyword evidence="8" id="KW-0863">Zinc-finger</keyword>
<proteinExistence type="inferred from homology"/>
<keyword evidence="7" id="KW-0479">Metal-binding</keyword>
<dbReference type="GO" id="GO:0004842">
    <property type="term" value="F:ubiquitin-protein transferase activity"/>
    <property type="evidence" value="ECO:0007669"/>
    <property type="project" value="TreeGrafter"/>
</dbReference>
<evidence type="ECO:0000313" key="17">
    <source>
        <dbReference type="EMBL" id="CAL1531965.1"/>
    </source>
</evidence>
<keyword evidence="10" id="KW-0653">Protein transport</keyword>
<evidence type="ECO:0000313" key="18">
    <source>
        <dbReference type="Proteomes" id="UP001497497"/>
    </source>
</evidence>
<evidence type="ECO:0000256" key="13">
    <source>
        <dbReference type="ARBA" id="ARBA00023140"/>
    </source>
</evidence>
<dbReference type="CDD" id="cd16451">
    <property type="entry name" value="mRING_PEX12"/>
    <property type="match status" value="1"/>
</dbReference>
<protein>
    <recommendedName>
        <fullName evidence="4 15">Peroxisome assembly protein 12</fullName>
    </recommendedName>
    <alternativeName>
        <fullName evidence="14 15">Peroxin-12</fullName>
    </alternativeName>
</protein>